<protein>
    <submittedName>
        <fullName evidence="1">34437_t:CDS:1</fullName>
    </submittedName>
</protein>
<evidence type="ECO:0000313" key="2">
    <source>
        <dbReference type="Proteomes" id="UP000789901"/>
    </source>
</evidence>
<feature type="non-terminal residue" evidence="1">
    <location>
        <position position="94"/>
    </location>
</feature>
<gene>
    <name evidence="1" type="ORF">GMARGA_LOCUS28407</name>
</gene>
<evidence type="ECO:0000313" key="1">
    <source>
        <dbReference type="EMBL" id="CAG8823702.1"/>
    </source>
</evidence>
<organism evidence="1 2">
    <name type="scientific">Gigaspora margarita</name>
    <dbReference type="NCBI Taxonomy" id="4874"/>
    <lineage>
        <taxon>Eukaryota</taxon>
        <taxon>Fungi</taxon>
        <taxon>Fungi incertae sedis</taxon>
        <taxon>Mucoromycota</taxon>
        <taxon>Glomeromycotina</taxon>
        <taxon>Glomeromycetes</taxon>
        <taxon>Diversisporales</taxon>
        <taxon>Gigasporaceae</taxon>
        <taxon>Gigaspora</taxon>
    </lineage>
</organism>
<comment type="caution">
    <text evidence="1">The sequence shown here is derived from an EMBL/GenBank/DDBJ whole genome shotgun (WGS) entry which is preliminary data.</text>
</comment>
<reference evidence="1 2" key="1">
    <citation type="submission" date="2021-06" db="EMBL/GenBank/DDBJ databases">
        <authorList>
            <person name="Kallberg Y."/>
            <person name="Tangrot J."/>
            <person name="Rosling A."/>
        </authorList>
    </citation>
    <scope>NUCLEOTIDE SEQUENCE [LARGE SCALE GENOMIC DNA]</scope>
    <source>
        <strain evidence="1 2">120-4 pot B 10/14</strain>
    </source>
</reference>
<name>A0ABN7WAE1_GIGMA</name>
<dbReference type="EMBL" id="CAJVQB010036290">
    <property type="protein sequence ID" value="CAG8823702.1"/>
    <property type="molecule type" value="Genomic_DNA"/>
</dbReference>
<feature type="non-terminal residue" evidence="1">
    <location>
        <position position="1"/>
    </location>
</feature>
<proteinExistence type="predicted"/>
<sequence>YTLIQPDYAGAILSIQPDYAGAIRPSTSSKVIVQTGFSPGLSLHTWKDINNSSLVAAENKMLDKDVEMVDKDVFEKSDEMVDNEGWINLSITNN</sequence>
<dbReference type="Proteomes" id="UP000789901">
    <property type="component" value="Unassembled WGS sequence"/>
</dbReference>
<accession>A0ABN7WAE1</accession>
<keyword evidence="2" id="KW-1185">Reference proteome</keyword>